<feature type="binding site" evidence="6">
    <location>
        <position position="118"/>
    </location>
    <ligand>
        <name>Fe cation</name>
        <dbReference type="ChEBI" id="CHEBI:24875"/>
        <label>2</label>
    </ligand>
</feature>
<dbReference type="PIRSF" id="PIRSF000355">
    <property type="entry name" value="NrdB"/>
    <property type="match status" value="1"/>
</dbReference>
<dbReference type="EC" id="1.17.4.1" evidence="4"/>
<dbReference type="NCBIfam" id="NF007184">
    <property type="entry name" value="PRK09614.1-3"/>
    <property type="match status" value="1"/>
</dbReference>
<dbReference type="EMBL" id="FNDU01000008">
    <property type="protein sequence ID" value="SDI49572.1"/>
    <property type="molecule type" value="Genomic_DNA"/>
</dbReference>
<comment type="function">
    <text evidence="4">Provides the precursors necessary for DNA synthesis. Catalyzes the biosynthesis of deoxyribonucleotides from the corresponding ribonucleotides.</text>
</comment>
<keyword evidence="4" id="KW-0215">Deoxyribonucleotide synthesis</keyword>
<reference evidence="8 9" key="1">
    <citation type="submission" date="2016-10" db="EMBL/GenBank/DDBJ databases">
        <authorList>
            <person name="de Groot N.N."/>
        </authorList>
    </citation>
    <scope>NUCLEOTIDE SEQUENCE [LARGE SCALE GENOMIC DNA]</scope>
    <source>
        <strain evidence="9">P4B,CCM 7963,CECT 7998,DSM 25260,IBRC-M 10614,KCTC 13821</strain>
    </source>
</reference>
<comment type="subunit">
    <text evidence="2">Tetramer of two alpha and two beta subunits.</text>
</comment>
<evidence type="ECO:0000256" key="7">
    <source>
        <dbReference type="SAM" id="Phobius"/>
    </source>
</evidence>
<dbReference type="Pfam" id="PF00268">
    <property type="entry name" value="Ribonuc_red_sm"/>
    <property type="match status" value="1"/>
</dbReference>
<dbReference type="UniPathway" id="UPA00326"/>
<organism evidence="8 9">
    <name type="scientific">Alteribacillus bidgolensis</name>
    <dbReference type="NCBI Taxonomy" id="930129"/>
    <lineage>
        <taxon>Bacteria</taxon>
        <taxon>Bacillati</taxon>
        <taxon>Bacillota</taxon>
        <taxon>Bacilli</taxon>
        <taxon>Bacillales</taxon>
        <taxon>Bacillaceae</taxon>
        <taxon>Alteribacillus</taxon>
    </lineage>
</organism>
<comment type="catalytic activity">
    <reaction evidence="3 4">
        <text>a 2'-deoxyribonucleoside 5'-diphosphate + [thioredoxin]-disulfide + H2O = a ribonucleoside 5'-diphosphate + [thioredoxin]-dithiol</text>
        <dbReference type="Rhea" id="RHEA:23252"/>
        <dbReference type="Rhea" id="RHEA-COMP:10698"/>
        <dbReference type="Rhea" id="RHEA-COMP:10700"/>
        <dbReference type="ChEBI" id="CHEBI:15377"/>
        <dbReference type="ChEBI" id="CHEBI:29950"/>
        <dbReference type="ChEBI" id="CHEBI:50058"/>
        <dbReference type="ChEBI" id="CHEBI:57930"/>
        <dbReference type="ChEBI" id="CHEBI:73316"/>
        <dbReference type="EC" id="1.17.4.1"/>
    </reaction>
</comment>
<evidence type="ECO:0000256" key="6">
    <source>
        <dbReference type="PIRSR" id="PIRSR000355-2"/>
    </source>
</evidence>
<proteinExistence type="inferred from homology"/>
<evidence type="ECO:0000256" key="5">
    <source>
        <dbReference type="PIRSR" id="PIRSR000355-1"/>
    </source>
</evidence>
<dbReference type="InterPro" id="IPR000358">
    <property type="entry name" value="RNR_small_fam"/>
</dbReference>
<feature type="binding site" evidence="6">
    <location>
        <position position="118"/>
    </location>
    <ligand>
        <name>Fe cation</name>
        <dbReference type="ChEBI" id="CHEBI:24875"/>
        <label>1</label>
    </ligand>
</feature>
<keyword evidence="7" id="KW-0812">Transmembrane</keyword>
<dbReference type="InterPro" id="IPR012348">
    <property type="entry name" value="RNR-like"/>
</dbReference>
<evidence type="ECO:0000313" key="8">
    <source>
        <dbReference type="EMBL" id="SDI49572.1"/>
    </source>
</evidence>
<dbReference type="Proteomes" id="UP000199017">
    <property type="component" value="Unassembled WGS sequence"/>
</dbReference>
<comment type="similarity">
    <text evidence="1 4">Belongs to the ribonucleoside diphosphate reductase small chain family.</text>
</comment>
<keyword evidence="4 6" id="KW-0479">Metal-binding</keyword>
<protein>
    <recommendedName>
        <fullName evidence="4">Ribonucleoside-diphosphate reductase subunit beta</fullName>
        <ecNumber evidence="4">1.17.4.1</ecNumber>
    </recommendedName>
</protein>
<feature type="transmembrane region" description="Helical" evidence="7">
    <location>
        <begin position="178"/>
        <end position="200"/>
    </location>
</feature>
<dbReference type="PANTHER" id="PTHR23409">
    <property type="entry name" value="RIBONUCLEOSIDE-DIPHOSPHATE REDUCTASE SMALL CHAIN"/>
    <property type="match status" value="1"/>
</dbReference>
<keyword evidence="9" id="KW-1185">Reference proteome</keyword>
<dbReference type="GO" id="GO:0046872">
    <property type="term" value="F:metal ion binding"/>
    <property type="evidence" value="ECO:0007669"/>
    <property type="project" value="UniProtKB-KW"/>
</dbReference>
<dbReference type="PANTHER" id="PTHR23409:SF18">
    <property type="entry name" value="RIBONUCLEOSIDE-DIPHOSPHATE REDUCTASE SUBUNIT M2"/>
    <property type="match status" value="1"/>
</dbReference>
<dbReference type="STRING" id="930129.SAMN05216352_108112"/>
<evidence type="ECO:0000313" key="9">
    <source>
        <dbReference type="Proteomes" id="UP000199017"/>
    </source>
</evidence>
<evidence type="ECO:0000256" key="1">
    <source>
        <dbReference type="ARBA" id="ARBA00009303"/>
    </source>
</evidence>
<dbReference type="InterPro" id="IPR033909">
    <property type="entry name" value="RNR_small"/>
</dbReference>
<dbReference type="RefSeq" id="WP_091585985.1">
    <property type="nucleotide sequence ID" value="NZ_FNDU01000008.1"/>
</dbReference>
<dbReference type="GO" id="GO:0009263">
    <property type="term" value="P:deoxyribonucleotide biosynthetic process"/>
    <property type="evidence" value="ECO:0007669"/>
    <property type="project" value="UniProtKB-KW"/>
</dbReference>
<dbReference type="SUPFAM" id="SSF47240">
    <property type="entry name" value="Ferritin-like"/>
    <property type="match status" value="1"/>
</dbReference>
<dbReference type="Gene3D" id="1.10.620.20">
    <property type="entry name" value="Ribonucleotide Reductase, subunit A"/>
    <property type="match status" value="1"/>
</dbReference>
<keyword evidence="7" id="KW-0472">Membrane</keyword>
<evidence type="ECO:0000256" key="3">
    <source>
        <dbReference type="ARBA" id="ARBA00047754"/>
    </source>
</evidence>
<name>A0A1G8L1L4_9BACI</name>
<feature type="binding site" evidence="6">
    <location>
        <position position="222"/>
    </location>
    <ligand>
        <name>Fe cation</name>
        <dbReference type="ChEBI" id="CHEBI:24875"/>
        <label>2</label>
    </ligand>
</feature>
<dbReference type="GO" id="GO:0004748">
    <property type="term" value="F:ribonucleoside-diphosphate reductase activity, thioredoxin disulfide as acceptor"/>
    <property type="evidence" value="ECO:0007669"/>
    <property type="project" value="UniProtKB-EC"/>
</dbReference>
<feature type="binding site" evidence="6">
    <location>
        <position position="121"/>
    </location>
    <ligand>
        <name>Fe cation</name>
        <dbReference type="ChEBI" id="CHEBI:24875"/>
        <label>1</label>
    </ligand>
</feature>
<feature type="binding site" evidence="6">
    <location>
        <position position="88"/>
    </location>
    <ligand>
        <name>Fe cation</name>
        <dbReference type="ChEBI" id="CHEBI:24875"/>
        <label>1</label>
    </ligand>
</feature>
<dbReference type="OrthoDB" id="9766544at2"/>
<keyword evidence="7" id="KW-1133">Transmembrane helix</keyword>
<dbReference type="AlphaFoldDB" id="A0A1G8L1L4"/>
<feature type="active site" evidence="5">
    <location>
        <position position="125"/>
    </location>
</feature>
<accession>A0A1G8L1L4</accession>
<dbReference type="InterPro" id="IPR009078">
    <property type="entry name" value="Ferritin-like_SF"/>
</dbReference>
<feature type="binding site" evidence="6">
    <location>
        <position position="219"/>
    </location>
    <ligand>
        <name>Fe cation</name>
        <dbReference type="ChEBI" id="CHEBI:24875"/>
        <label>2</label>
    </ligand>
</feature>
<comment type="cofactor">
    <cofactor evidence="4 6">
        <name>Fe cation</name>
        <dbReference type="ChEBI" id="CHEBI:24875"/>
    </cofactor>
    <text evidence="4 6">Binds 2 iron ions per subunit.</text>
</comment>
<keyword evidence="4 6" id="KW-0408">Iron</keyword>
<gene>
    <name evidence="8" type="ORF">SAMN05216352_108112</name>
</gene>
<evidence type="ECO:0000256" key="4">
    <source>
        <dbReference type="PIRNR" id="PIRNR000355"/>
    </source>
</evidence>
<sequence>MTMLKMRKLYDTNAPNKSTGIINGESSNVLNWDDTTRKWTYPMYKNMLRNFWIPDEVSLINDRNQYKSLSEEEREAFNKIIGLLAFLDSVQTDFSSKVSDYLTDSSLSALMSVLAFQEVIHNESYTYVLSSVTDSQTQDEIFEYWKTDEVLLERNKFIADGYNAFIELPTKENFVRAIIYDVILEGLFFYSGFAFFYNLARNEKMLGTAKMINFINRDEQLHVSLFTNILKETLQENPELDTEEFAAFVHDCFKKAAELEIKWGNYIIGNNIDGIHAGELESYIKFMTNKRVRELGFDPVFEGYRRNPMRWISVYNDNTTGKADFFETTVTDYNLVDADNDFDSL</sequence>
<evidence type="ECO:0000256" key="2">
    <source>
        <dbReference type="ARBA" id="ARBA00011209"/>
    </source>
</evidence>
<dbReference type="CDD" id="cd01049">
    <property type="entry name" value="RNRR2"/>
    <property type="match status" value="1"/>
</dbReference>
<feature type="binding site" evidence="6">
    <location>
        <position position="185"/>
    </location>
    <ligand>
        <name>Fe cation</name>
        <dbReference type="ChEBI" id="CHEBI:24875"/>
        <label>2</label>
    </ligand>
</feature>
<keyword evidence="4" id="KW-0560">Oxidoreductase</keyword>